<organism evidence="9 10">
    <name type="scientific">Allacma fusca</name>
    <dbReference type="NCBI Taxonomy" id="39272"/>
    <lineage>
        <taxon>Eukaryota</taxon>
        <taxon>Metazoa</taxon>
        <taxon>Ecdysozoa</taxon>
        <taxon>Arthropoda</taxon>
        <taxon>Hexapoda</taxon>
        <taxon>Collembola</taxon>
        <taxon>Symphypleona</taxon>
        <taxon>Sminthuridae</taxon>
        <taxon>Allacma</taxon>
    </lineage>
</organism>
<keyword evidence="3 8" id="KW-0812">Transmembrane</keyword>
<dbReference type="AlphaFoldDB" id="A0A8J2PAT2"/>
<evidence type="ECO:0000256" key="3">
    <source>
        <dbReference type="ARBA" id="ARBA00022692"/>
    </source>
</evidence>
<comment type="caution">
    <text evidence="9">The sequence shown here is derived from an EMBL/GenBank/DDBJ whole genome shotgun (WGS) entry which is preliminary data.</text>
</comment>
<accession>A0A8J2PAT2</accession>
<evidence type="ECO:0000256" key="4">
    <source>
        <dbReference type="ARBA" id="ARBA00022989"/>
    </source>
</evidence>
<keyword evidence="4 8" id="KW-1133">Transmembrane helix</keyword>
<comment type="subcellular location">
    <subcellularLocation>
        <location evidence="1">Cell membrane</location>
        <topology evidence="1">Multi-pass membrane protein</topology>
    </subcellularLocation>
</comment>
<feature type="transmembrane region" description="Helical" evidence="8">
    <location>
        <begin position="297"/>
        <end position="319"/>
    </location>
</feature>
<dbReference type="PANTHER" id="PTHR42643:SF24">
    <property type="entry name" value="IONOTROPIC RECEPTOR 60A"/>
    <property type="match status" value="1"/>
</dbReference>
<proteinExistence type="predicted"/>
<evidence type="ECO:0000256" key="1">
    <source>
        <dbReference type="ARBA" id="ARBA00004651"/>
    </source>
</evidence>
<keyword evidence="6" id="KW-0675">Receptor</keyword>
<evidence type="ECO:0000256" key="6">
    <source>
        <dbReference type="ARBA" id="ARBA00023170"/>
    </source>
</evidence>
<reference evidence="9" key="1">
    <citation type="submission" date="2021-06" db="EMBL/GenBank/DDBJ databases">
        <authorList>
            <person name="Hodson N. C."/>
            <person name="Mongue J. A."/>
            <person name="Jaron S. K."/>
        </authorList>
    </citation>
    <scope>NUCLEOTIDE SEQUENCE</scope>
</reference>
<feature type="transmembrane region" description="Helical" evidence="8">
    <location>
        <begin position="209"/>
        <end position="230"/>
    </location>
</feature>
<dbReference type="InterPro" id="IPR052192">
    <property type="entry name" value="Insect_Ionotropic_Sensory_Rcpt"/>
</dbReference>
<dbReference type="OrthoDB" id="5984008at2759"/>
<sequence>MRAYFVFLFTKFVNSSQLLEFAKSTPLFLQVYFAVSEDNSIDIFVRGVLIQKLIKIITFDANEAQGENQELITRKKYSDYEGAPFIAMVGPTGTRAMNVFRETGNWIDWSSPIIYELTQVFNASLELATVYTLPKKGRDKDGEWDDYTKPLLEGTSAISSYITPSVESNHALILTRSTHNELVVFITALPKRITVSSLLQLLRPLNTNVWTGIILSIALIFSVLETMIYLKRRRVLMERIKVIFLMPQRRAWFEDLNAIEKEIPKHIRTLTLYAILQPIIDQSGLTSKTLRTNIQGFWTRLVIGSWFLMLIVVMCAYKSKLIDRIVLPYYTQPPTTFQELAESNYGIGVVFWTGVIEVYFKALNSSVSRSVLQRATEYNFFDDDCYVSIFEGDKACIGFKGLFNRIGMRYMVDIEKQKMFVISKEVLFPVYTSMGLSRYYPELNGRL</sequence>
<dbReference type="EMBL" id="CAJVCH010186356">
    <property type="protein sequence ID" value="CAG7729921.1"/>
    <property type="molecule type" value="Genomic_DNA"/>
</dbReference>
<dbReference type="PANTHER" id="PTHR42643">
    <property type="entry name" value="IONOTROPIC RECEPTOR 20A-RELATED"/>
    <property type="match status" value="1"/>
</dbReference>
<evidence type="ECO:0000256" key="7">
    <source>
        <dbReference type="ARBA" id="ARBA00023180"/>
    </source>
</evidence>
<name>A0A8J2PAT2_9HEXA</name>
<evidence type="ECO:0000313" key="9">
    <source>
        <dbReference type="EMBL" id="CAG7729921.1"/>
    </source>
</evidence>
<evidence type="ECO:0000256" key="2">
    <source>
        <dbReference type="ARBA" id="ARBA00022475"/>
    </source>
</evidence>
<protein>
    <submittedName>
        <fullName evidence="9">Uncharacterized protein</fullName>
    </submittedName>
</protein>
<keyword evidence="2" id="KW-1003">Cell membrane</keyword>
<evidence type="ECO:0000313" key="10">
    <source>
        <dbReference type="Proteomes" id="UP000708208"/>
    </source>
</evidence>
<evidence type="ECO:0000256" key="5">
    <source>
        <dbReference type="ARBA" id="ARBA00023136"/>
    </source>
</evidence>
<evidence type="ECO:0000256" key="8">
    <source>
        <dbReference type="SAM" id="Phobius"/>
    </source>
</evidence>
<keyword evidence="7" id="KW-0325">Glycoprotein</keyword>
<dbReference type="Proteomes" id="UP000708208">
    <property type="component" value="Unassembled WGS sequence"/>
</dbReference>
<keyword evidence="5 8" id="KW-0472">Membrane</keyword>
<keyword evidence="10" id="KW-1185">Reference proteome</keyword>
<dbReference type="GO" id="GO:0005886">
    <property type="term" value="C:plasma membrane"/>
    <property type="evidence" value="ECO:0007669"/>
    <property type="project" value="UniProtKB-SubCell"/>
</dbReference>
<gene>
    <name evidence="9" type="ORF">AFUS01_LOCUS18606</name>
</gene>